<dbReference type="InterPro" id="IPR036736">
    <property type="entry name" value="ACP-like_sf"/>
</dbReference>
<dbReference type="PROSITE" id="PS50075">
    <property type="entry name" value="CARRIER"/>
    <property type="match status" value="1"/>
</dbReference>
<evidence type="ECO:0000256" key="4">
    <source>
        <dbReference type="ARBA" id="ARBA00022832"/>
    </source>
</evidence>
<evidence type="ECO:0000259" key="7">
    <source>
        <dbReference type="PROSITE" id="PS50075"/>
    </source>
</evidence>
<dbReference type="Pfam" id="PF02801">
    <property type="entry name" value="Ketoacyl-synt_C"/>
    <property type="match status" value="1"/>
</dbReference>
<dbReference type="Pfam" id="PF00550">
    <property type="entry name" value="PP-binding"/>
    <property type="match status" value="1"/>
</dbReference>
<evidence type="ECO:0000313" key="9">
    <source>
        <dbReference type="EMBL" id="ABC35027.1"/>
    </source>
</evidence>
<dbReference type="Gene3D" id="3.30.70.3290">
    <property type="match status" value="1"/>
</dbReference>
<dbReference type="Proteomes" id="UP000001930">
    <property type="component" value="Chromosome II"/>
</dbReference>
<feature type="domain" description="Ketosynthase family 3 (KS3)" evidence="8">
    <location>
        <begin position="40"/>
        <end position="471"/>
    </location>
</feature>
<dbReference type="SUPFAM" id="SSF47336">
    <property type="entry name" value="ACP-like"/>
    <property type="match status" value="1"/>
</dbReference>
<dbReference type="Gene3D" id="1.10.1240.100">
    <property type="match status" value="1"/>
</dbReference>
<dbReference type="PANTHER" id="PTHR43775:SF51">
    <property type="entry name" value="INACTIVE PHENOLPHTHIOCEROL SYNTHESIS POLYKETIDE SYNTHASE TYPE I PKS1-RELATED"/>
    <property type="match status" value="1"/>
</dbReference>
<dbReference type="Pfam" id="PF00109">
    <property type="entry name" value="ketoacyl-synt"/>
    <property type="match status" value="1"/>
</dbReference>
<accession>Q2T5W8</accession>
<dbReference type="InterPro" id="IPR018201">
    <property type="entry name" value="Ketoacyl_synth_AS"/>
</dbReference>
<dbReference type="Pfam" id="PF22621">
    <property type="entry name" value="CurL-like_PKS_C"/>
    <property type="match status" value="1"/>
</dbReference>
<sequence length="1370" mass="148865">MRTTTPCRRRLRSMRACTRSGVAITTTKAENTAWSRKVNNLDVAIIGMSGAFPGASDVREFWRNLESGRCSLERYSEQELLDAGVDPAHLKSPKYVPVGGRMRDIECFDNEFFGISNHDARLMDPQQRVFLQLAWHAFEDAGFVPGAHPGRVGVYAGVSLNSYLHTVVFRSDEVDLDRDGQSILFGNLSDYLTTRLSYLLDLKGPSVNIQTACSTSLVAIHEACQGLLSYQADVALAGACSINVPNTRGYLYSQDSFFSPDGQVRAFDEQAAGTVFSNGAGLVVLKRLEDALRDNDQIYAVLKASAVNNDGSDKVGYAAPSVSGQSAVIRDALHACEIRPEQIQYVETHGTGTSLGDPIEIAALTQAYAADRRRGAAHRPAKCAIGSVKTNIGHIDVAAGVAGVIKTALALRHKTLPASLGFEKANPRLGLENGPFYVNDRTQPWASDTLRVAAVSSFGIGGTNAHAILEEAPVQDPLPATKPAYCLTLSARTAQSLEALRGSYLAFLSGDDLPSFADLCFTSNVGRKPFAHRIAIAASGAADAARRLADATAATSDGQPHRIVVSTPAADANATWQAICGGDIDPREPLFEAADRYSAAELVAAYAALLVAQLRRLGLAAALRQPAHLPDSLVELLAPRRDDPLRELIAQAPADASQSDYPLTLSAESELRIGTRVHALGAPSLRGRFVAELLAAGWAAGVPVDWASFHADEARRKTSLPAYAFAKKALWLSTATEAERRNRKIEDIGQWFYKPTWRETAALAARTRRADEPADASVLVFSADRAHRLAAPWAAAARCLYVVPGAGFGELSDDTYCIDPASEGDYQRLIETLAARGRLPRRVVHAWLAAEAAWDGTPANFANCQTLGLFSLIFFARSLNRVTVGSAACSIVVAASQMAALTPREEVNPDKATVLGISRTLQKEYPFIDCRIVDIASHELFGATDSAAQLGLEFLEPLTPENEIVVLRGARRWQTTYQRFAVPAKCEPDVQARGVYVIFGGLGELGLNVAAHLASRAPCTLLLVNSKRFVARDEWPAWIDEHGADHPYSKKIEKIREMEKAGATVLLQQCDVADAKRVDAVLDDARERHGVIHSVIHAAGRVENGMIDNKDVRHFETVFEAKVYGTYNLLSYLKRHPVTKVILCSSMNSIIGGLGQIDNAAANAFVDAVAQTSLAASLGDICSTNWGAVNAERLTRPNVLPQFADLSREHMRNHMTEREIAAVYDRILHWNFGPRLVISTIDFDSVLEHWGEVSKVTELARLRHVAAEAGEQASARAPDDDGYAYRSELHRFVETSWARILGVAHVDWDGVLLELGAHSLSAVQFVSMVKDRYDVSLHAMIIYEIRTLGLLVEHIETKLLEKAAQLEVSQ</sequence>
<dbReference type="InterPro" id="IPR050091">
    <property type="entry name" value="PKS_NRPS_Biosynth_Enz"/>
</dbReference>
<dbReference type="InterPro" id="IPR057326">
    <property type="entry name" value="KR_dom"/>
</dbReference>
<keyword evidence="1" id="KW-0596">Phosphopantetheine</keyword>
<protein>
    <submittedName>
        <fullName evidence="9">JamP</fullName>
    </submittedName>
</protein>
<keyword evidence="3" id="KW-0808">Transferase</keyword>
<dbReference type="PANTHER" id="PTHR43775">
    <property type="entry name" value="FATTY ACID SYNTHASE"/>
    <property type="match status" value="1"/>
</dbReference>
<dbReference type="InterPro" id="IPR036291">
    <property type="entry name" value="NAD(P)-bd_dom_sf"/>
</dbReference>
<reference evidence="9 10" key="1">
    <citation type="journal article" date="2005" name="BMC Genomics">
        <title>Bacterial genome adaptation to niches: divergence of the potential virulence genes in three Burkholderia species of different survival strategies.</title>
        <authorList>
            <person name="Kim H.S."/>
            <person name="Schell M.A."/>
            <person name="Yu Y."/>
            <person name="Ulrich R.L."/>
            <person name="Sarria S.H."/>
            <person name="Nierman W.C."/>
            <person name="DeShazer D."/>
        </authorList>
    </citation>
    <scope>NUCLEOTIDE SEQUENCE [LARGE SCALE GENOMIC DNA]</scope>
    <source>
        <strain evidence="10">ATCC 700388 / DSM 13276 / CCUG 48851 / CIP 106301 / E264</strain>
    </source>
</reference>
<dbReference type="InterPro" id="IPR020806">
    <property type="entry name" value="PKS_PP-bd"/>
</dbReference>
<dbReference type="CDD" id="cd00833">
    <property type="entry name" value="PKS"/>
    <property type="match status" value="1"/>
</dbReference>
<evidence type="ECO:0000256" key="1">
    <source>
        <dbReference type="ARBA" id="ARBA00022450"/>
    </source>
</evidence>
<dbReference type="InterPro" id="IPR014030">
    <property type="entry name" value="Ketoacyl_synth_N"/>
</dbReference>
<dbReference type="SUPFAM" id="SSF51735">
    <property type="entry name" value="NAD(P)-binding Rossmann-fold domains"/>
    <property type="match status" value="2"/>
</dbReference>
<dbReference type="GO" id="GO:0006633">
    <property type="term" value="P:fatty acid biosynthetic process"/>
    <property type="evidence" value="ECO:0007669"/>
    <property type="project" value="InterPro"/>
</dbReference>
<keyword evidence="2" id="KW-0597">Phosphoprotein</keyword>
<dbReference type="Gene3D" id="3.40.50.720">
    <property type="entry name" value="NAD(P)-binding Rossmann-like Domain"/>
    <property type="match status" value="1"/>
</dbReference>
<evidence type="ECO:0000256" key="2">
    <source>
        <dbReference type="ARBA" id="ARBA00022553"/>
    </source>
</evidence>
<keyword evidence="5" id="KW-0443">Lipid metabolism</keyword>
<dbReference type="Gene3D" id="3.40.47.10">
    <property type="match status" value="1"/>
</dbReference>
<dbReference type="SMART" id="SM00825">
    <property type="entry name" value="PKS_KS"/>
    <property type="match status" value="1"/>
</dbReference>
<evidence type="ECO:0000256" key="6">
    <source>
        <dbReference type="ARBA" id="ARBA00023268"/>
    </source>
</evidence>
<evidence type="ECO:0000256" key="5">
    <source>
        <dbReference type="ARBA" id="ARBA00023098"/>
    </source>
</evidence>
<name>Q2T5W8_BURTA</name>
<dbReference type="GO" id="GO:0004312">
    <property type="term" value="F:fatty acid synthase activity"/>
    <property type="evidence" value="ECO:0007669"/>
    <property type="project" value="TreeGrafter"/>
</dbReference>
<dbReference type="InterPro" id="IPR049490">
    <property type="entry name" value="C883_1060-like_KR_N"/>
</dbReference>
<feature type="domain" description="Carrier" evidence="7">
    <location>
        <begin position="1284"/>
        <end position="1359"/>
    </location>
</feature>
<dbReference type="PROSITE" id="PS52004">
    <property type="entry name" value="KS3_2"/>
    <property type="match status" value="1"/>
</dbReference>
<dbReference type="InterPro" id="IPR009081">
    <property type="entry name" value="PP-bd_ACP"/>
</dbReference>
<organism evidence="9 10">
    <name type="scientific">Burkholderia thailandensis (strain ATCC 700388 / DSM 13276 / CCUG 48851 / CIP 106301 / E264)</name>
    <dbReference type="NCBI Taxonomy" id="271848"/>
    <lineage>
        <taxon>Bacteria</taxon>
        <taxon>Pseudomonadati</taxon>
        <taxon>Pseudomonadota</taxon>
        <taxon>Betaproteobacteria</taxon>
        <taxon>Burkholderiales</taxon>
        <taxon>Burkholderiaceae</taxon>
        <taxon>Burkholderia</taxon>
        <taxon>pseudomallei group</taxon>
    </lineage>
</organism>
<keyword evidence="10" id="KW-1185">Reference proteome</keyword>
<dbReference type="SMART" id="SM00823">
    <property type="entry name" value="PKS_PP"/>
    <property type="match status" value="1"/>
</dbReference>
<dbReference type="GO" id="GO:0031177">
    <property type="term" value="F:phosphopantetheine binding"/>
    <property type="evidence" value="ECO:0007669"/>
    <property type="project" value="InterPro"/>
</dbReference>
<dbReference type="InterPro" id="IPR014031">
    <property type="entry name" value="Ketoacyl_synth_C"/>
</dbReference>
<dbReference type="Gene3D" id="1.10.1200.10">
    <property type="entry name" value="ACP-like"/>
    <property type="match status" value="1"/>
</dbReference>
<dbReference type="SUPFAM" id="SSF53901">
    <property type="entry name" value="Thiolase-like"/>
    <property type="match status" value="1"/>
</dbReference>
<dbReference type="Pfam" id="PF21394">
    <property type="entry name" value="Beta-ketacyl_N"/>
    <property type="match status" value="1"/>
</dbReference>
<dbReference type="PROSITE" id="PS00606">
    <property type="entry name" value="KS3_1"/>
    <property type="match status" value="1"/>
</dbReference>
<evidence type="ECO:0000313" key="10">
    <source>
        <dbReference type="Proteomes" id="UP000001930"/>
    </source>
</evidence>
<dbReference type="InterPro" id="IPR020841">
    <property type="entry name" value="PKS_Beta-ketoAc_synthase_dom"/>
</dbReference>
<dbReference type="InterPro" id="IPR016039">
    <property type="entry name" value="Thiolase-like"/>
</dbReference>
<dbReference type="EMBL" id="CP000085">
    <property type="protein sequence ID" value="ABC35027.1"/>
    <property type="molecule type" value="Genomic_DNA"/>
</dbReference>
<keyword evidence="6" id="KW-0511">Multifunctional enzyme</keyword>
<evidence type="ECO:0000259" key="8">
    <source>
        <dbReference type="PROSITE" id="PS52004"/>
    </source>
</evidence>
<dbReference type="SMART" id="SM00822">
    <property type="entry name" value="PKS_KR"/>
    <property type="match status" value="1"/>
</dbReference>
<dbReference type="GO" id="GO:0004315">
    <property type="term" value="F:3-oxoacyl-[acyl-carrier-protein] synthase activity"/>
    <property type="evidence" value="ECO:0007669"/>
    <property type="project" value="InterPro"/>
</dbReference>
<evidence type="ECO:0000256" key="3">
    <source>
        <dbReference type="ARBA" id="ARBA00022679"/>
    </source>
</evidence>
<gene>
    <name evidence="9" type="ordered locus">BTH_II1235</name>
</gene>
<dbReference type="InterPro" id="IPR013968">
    <property type="entry name" value="PKS_KR"/>
</dbReference>
<dbReference type="FunFam" id="3.40.47.10:FF:000042">
    <property type="entry name" value="Polyketide synthase Pks13"/>
    <property type="match status" value="1"/>
</dbReference>
<dbReference type="KEGG" id="bte:BTH_II1235"/>
<dbReference type="HOGENOM" id="CLU_000022_35_4_4"/>
<proteinExistence type="predicted"/>
<dbReference type="Pfam" id="PF08659">
    <property type="entry name" value="KR"/>
    <property type="match status" value="1"/>
</dbReference>
<keyword evidence="4" id="KW-0276">Fatty acid metabolism</keyword>